<evidence type="ECO:0000313" key="2">
    <source>
        <dbReference type="Proteomes" id="UP001374599"/>
    </source>
</evidence>
<proteinExistence type="predicted"/>
<accession>A0ACB5UM07</accession>
<reference evidence="1" key="1">
    <citation type="submission" date="2023-09" db="EMBL/GenBank/DDBJ databases">
        <title>Vallitalea sediminicola and Vallitalea maricola sp. nov., anaerobic bacteria isolated from marine sediment.</title>
        <authorList>
            <person name="Hirano S."/>
            <person name="Maeda A."/>
            <person name="Terahara T."/>
            <person name="Mori K."/>
            <person name="Hamada M."/>
            <person name="Matsumoto R."/>
            <person name="Kobayashi T."/>
        </authorList>
    </citation>
    <scope>NUCLEOTIDE SEQUENCE</scope>
    <source>
        <strain evidence="1">AN17-2</strain>
    </source>
</reference>
<dbReference type="EMBL" id="BTPU01000055">
    <property type="protein sequence ID" value="GMQ63900.1"/>
    <property type="molecule type" value="Genomic_DNA"/>
</dbReference>
<protein>
    <submittedName>
        <fullName evidence="1">Uncharacterized protein</fullName>
    </submittedName>
</protein>
<name>A0ACB5UM07_9FIRM</name>
<sequence length="585" mass="69244">MKKAKILLVNSINTDGNLTISLGSIYLASILKENDLDVEIVDFNYLMNKESIKKDKDPLVNYQLLSHYLIDKKPDIIGFYTMCNSYHNVIQISKLIKETDNNIKIMLGGPQASMCAEESMKFFEFFDLISIGEGEMTITNIVKGLLGEYNLNNVPNIYFRENNKVIKTKIREELIDVDELPFYDDTLMTFINEIEEMPIEVGRGCPFSCTYCSTKTFWKRKFRLKSTERLIEEIKYFYYKYDKRNFNFIHDLFTANKKLVMEFCKEVIKEDLKIRWCCSSRLDTLNEEVMQLMHEAGCKKIFLGIETGSQRMQKLINKNLVVNDVMDQLKLLKKYSFDITLSFIYGFPQETIKDVEETLKLISNIYNEGIISVQLHLFTPLVGTELYEQYKEELILDDYVTTIAQGVNYEGSLNLIRNHPTIFPQFYNFNTYVRNELRYLDKFITYVISKGNQILKSTYTTILSYYKGDLLKFYKEFINAIPDFTVKLFDKEYNEIKFDYRNIIELVKEFIEKKNLDNKIKSIFEFEKDIYNFLYVAKDKKTKQKRYSNNVLQIKKYPNKDRLNMEPIDVKFEYKNEKLVLKKVT</sequence>
<organism evidence="1 2">
    <name type="scientific">Vallitalea maricola</name>
    <dbReference type="NCBI Taxonomy" id="3074433"/>
    <lineage>
        <taxon>Bacteria</taxon>
        <taxon>Bacillati</taxon>
        <taxon>Bacillota</taxon>
        <taxon>Clostridia</taxon>
        <taxon>Lachnospirales</taxon>
        <taxon>Vallitaleaceae</taxon>
        <taxon>Vallitalea</taxon>
    </lineage>
</organism>
<dbReference type="Proteomes" id="UP001374599">
    <property type="component" value="Unassembled WGS sequence"/>
</dbReference>
<keyword evidence="2" id="KW-1185">Reference proteome</keyword>
<gene>
    <name evidence="1" type="ORF">AN2V17_31360</name>
</gene>
<comment type="caution">
    <text evidence="1">The sequence shown here is derived from an EMBL/GenBank/DDBJ whole genome shotgun (WGS) entry which is preliminary data.</text>
</comment>
<evidence type="ECO:0000313" key="1">
    <source>
        <dbReference type="EMBL" id="GMQ63900.1"/>
    </source>
</evidence>